<evidence type="ECO:0000313" key="20">
    <source>
        <dbReference type="EMBL" id="QKV18103.1"/>
    </source>
</evidence>
<keyword evidence="8" id="KW-1003">Cell membrane</keyword>
<feature type="transmembrane region" description="Helical" evidence="19">
    <location>
        <begin position="12"/>
        <end position="41"/>
    </location>
</feature>
<evidence type="ECO:0000256" key="10">
    <source>
        <dbReference type="ARBA" id="ARBA00022679"/>
    </source>
</evidence>
<evidence type="ECO:0000256" key="8">
    <source>
        <dbReference type="ARBA" id="ARBA00022475"/>
    </source>
</evidence>
<evidence type="ECO:0000256" key="5">
    <source>
        <dbReference type="ARBA" id="ARBA00010185"/>
    </source>
</evidence>
<evidence type="ECO:0000256" key="15">
    <source>
        <dbReference type="ARBA" id="ARBA00023136"/>
    </source>
</evidence>
<keyword evidence="14" id="KW-0443">Lipid metabolism</keyword>
<feature type="transmembrane region" description="Helical" evidence="19">
    <location>
        <begin position="196"/>
        <end position="215"/>
    </location>
</feature>
<name>A0A6N1VC29_9HYPH</name>
<dbReference type="PANTHER" id="PTHR46382:SF1">
    <property type="entry name" value="PHOSPHATIDATE CYTIDYLYLTRANSFERASE"/>
    <property type="match status" value="1"/>
</dbReference>
<proteinExistence type="inferred from homology"/>
<dbReference type="GO" id="GO:0016024">
    <property type="term" value="P:CDP-diacylglycerol biosynthetic process"/>
    <property type="evidence" value="ECO:0007669"/>
    <property type="project" value="UniProtKB-UniPathway"/>
</dbReference>
<evidence type="ECO:0000256" key="7">
    <source>
        <dbReference type="ARBA" id="ARBA00019373"/>
    </source>
</evidence>
<protein>
    <recommendedName>
        <fullName evidence="7 18">Phosphatidate cytidylyltransferase</fullName>
        <ecNumber evidence="6 18">2.7.7.41</ecNumber>
    </recommendedName>
</protein>
<comment type="pathway">
    <text evidence="3 18">Phospholipid metabolism; CDP-diacylglycerol biosynthesis; CDP-diacylglycerol from sn-glycerol 3-phosphate: step 3/3.</text>
</comment>
<keyword evidence="16" id="KW-0594">Phospholipid biosynthesis</keyword>
<keyword evidence="17" id="KW-1208">Phospholipid metabolism</keyword>
<evidence type="ECO:0000256" key="19">
    <source>
        <dbReference type="SAM" id="Phobius"/>
    </source>
</evidence>
<dbReference type="Proteomes" id="UP000509367">
    <property type="component" value="Chromosome"/>
</dbReference>
<dbReference type="KEGG" id="orm:HTY61_06355"/>
<keyword evidence="9" id="KW-0444">Lipid biosynthesis</keyword>
<dbReference type="PANTHER" id="PTHR46382">
    <property type="entry name" value="PHOSPHATIDATE CYTIDYLYLTRANSFERASE"/>
    <property type="match status" value="1"/>
</dbReference>
<feature type="transmembrane region" description="Helical" evidence="19">
    <location>
        <begin position="245"/>
        <end position="264"/>
    </location>
</feature>
<dbReference type="PROSITE" id="PS01315">
    <property type="entry name" value="CDS"/>
    <property type="match status" value="1"/>
</dbReference>
<reference evidence="20 21" key="1">
    <citation type="submission" date="2020-06" db="EMBL/GenBank/DDBJ databases">
        <title>Oricola thermophila sp. nov. isolated from a tidal sediments.</title>
        <authorList>
            <person name="Kwon K.K."/>
            <person name="Yang S.-H."/>
            <person name="Park M.-J."/>
        </authorList>
    </citation>
    <scope>NUCLEOTIDE SEQUENCE [LARGE SCALE GENOMIC DNA]</scope>
    <source>
        <strain evidence="20 21">MEBiC13590</strain>
    </source>
</reference>
<evidence type="ECO:0000256" key="11">
    <source>
        <dbReference type="ARBA" id="ARBA00022692"/>
    </source>
</evidence>
<evidence type="ECO:0000313" key="21">
    <source>
        <dbReference type="Proteomes" id="UP000509367"/>
    </source>
</evidence>
<evidence type="ECO:0000256" key="18">
    <source>
        <dbReference type="RuleBase" id="RU003938"/>
    </source>
</evidence>
<keyword evidence="21" id="KW-1185">Reference proteome</keyword>
<dbReference type="Pfam" id="PF01148">
    <property type="entry name" value="CTP_transf_1"/>
    <property type="match status" value="1"/>
</dbReference>
<accession>A0A6N1VC29</accession>
<evidence type="ECO:0000256" key="17">
    <source>
        <dbReference type="ARBA" id="ARBA00023264"/>
    </source>
</evidence>
<dbReference type="EC" id="2.7.7.41" evidence="6 18"/>
<dbReference type="RefSeq" id="WP_175275999.1">
    <property type="nucleotide sequence ID" value="NZ_CP054836.1"/>
</dbReference>
<feature type="transmembrane region" description="Helical" evidence="19">
    <location>
        <begin position="102"/>
        <end position="120"/>
    </location>
</feature>
<organism evidence="20 21">
    <name type="scientific">Oricola thermophila</name>
    <dbReference type="NCBI Taxonomy" id="2742145"/>
    <lineage>
        <taxon>Bacteria</taxon>
        <taxon>Pseudomonadati</taxon>
        <taxon>Pseudomonadota</taxon>
        <taxon>Alphaproteobacteria</taxon>
        <taxon>Hyphomicrobiales</taxon>
        <taxon>Ahrensiaceae</taxon>
        <taxon>Oricola</taxon>
    </lineage>
</organism>
<dbReference type="InterPro" id="IPR000374">
    <property type="entry name" value="PC_trans"/>
</dbReference>
<evidence type="ECO:0000256" key="3">
    <source>
        <dbReference type="ARBA" id="ARBA00005119"/>
    </source>
</evidence>
<keyword evidence="10 18" id="KW-0808">Transferase</keyword>
<evidence type="ECO:0000256" key="1">
    <source>
        <dbReference type="ARBA" id="ARBA00001698"/>
    </source>
</evidence>
<keyword evidence="12 18" id="KW-0548">Nucleotidyltransferase</keyword>
<comment type="subcellular location">
    <subcellularLocation>
        <location evidence="2">Cell membrane</location>
        <topology evidence="2">Multi-pass membrane protein</topology>
    </subcellularLocation>
</comment>
<evidence type="ECO:0000256" key="4">
    <source>
        <dbReference type="ARBA" id="ARBA00005189"/>
    </source>
</evidence>
<gene>
    <name evidence="20" type="ORF">HTY61_06355</name>
</gene>
<evidence type="ECO:0000256" key="14">
    <source>
        <dbReference type="ARBA" id="ARBA00023098"/>
    </source>
</evidence>
<comment type="similarity">
    <text evidence="5 18">Belongs to the CDS family.</text>
</comment>
<feature type="transmembrane region" description="Helical" evidence="19">
    <location>
        <begin position="126"/>
        <end position="150"/>
    </location>
</feature>
<evidence type="ECO:0000256" key="16">
    <source>
        <dbReference type="ARBA" id="ARBA00023209"/>
    </source>
</evidence>
<dbReference type="AlphaFoldDB" id="A0A6N1VC29"/>
<feature type="transmembrane region" description="Helical" evidence="19">
    <location>
        <begin position="61"/>
        <end position="90"/>
    </location>
</feature>
<evidence type="ECO:0000256" key="13">
    <source>
        <dbReference type="ARBA" id="ARBA00022989"/>
    </source>
</evidence>
<dbReference type="GO" id="GO:0005886">
    <property type="term" value="C:plasma membrane"/>
    <property type="evidence" value="ECO:0007669"/>
    <property type="project" value="UniProtKB-SubCell"/>
</dbReference>
<dbReference type="EMBL" id="CP054836">
    <property type="protein sequence ID" value="QKV18103.1"/>
    <property type="molecule type" value="Genomic_DNA"/>
</dbReference>
<feature type="transmembrane region" description="Helical" evidence="19">
    <location>
        <begin position="171"/>
        <end position="190"/>
    </location>
</feature>
<keyword evidence="13 19" id="KW-1133">Transmembrane helix</keyword>
<comment type="pathway">
    <text evidence="4">Lipid metabolism.</text>
</comment>
<sequence length="273" mass="28214">MSNLQLRTISALVLGVLVLGATLAGGILFAVMATAIAMLVWHEWMDIACPNEDDRIRLYGFLFLGLIFLSALLLPDAAMPAAWIVATAAFAALSRILAGGSWPVAGFLYSGTALVALIMLRANDGAAYGLVAILFLYAVVWLTDIGAYFAGRHFGGPKLAPSISPNKTWSGAIGGLCSAVVAAIIVSSAAGLDSHFLAGLLAAVLSVASQAGDLFESWLKRRAGVKDSSKLIPGHGGMMDRVDGLVFAAIILWLLAIAASGSAYPSAAFFGAS</sequence>
<evidence type="ECO:0000256" key="6">
    <source>
        <dbReference type="ARBA" id="ARBA00012487"/>
    </source>
</evidence>
<evidence type="ECO:0000256" key="12">
    <source>
        <dbReference type="ARBA" id="ARBA00022695"/>
    </source>
</evidence>
<evidence type="ECO:0000256" key="9">
    <source>
        <dbReference type="ARBA" id="ARBA00022516"/>
    </source>
</evidence>
<keyword evidence="11 18" id="KW-0812">Transmembrane</keyword>
<dbReference type="UniPathway" id="UPA00557">
    <property type="reaction ID" value="UER00614"/>
</dbReference>
<dbReference type="GO" id="GO:0004605">
    <property type="term" value="F:phosphatidate cytidylyltransferase activity"/>
    <property type="evidence" value="ECO:0007669"/>
    <property type="project" value="UniProtKB-EC"/>
</dbReference>
<evidence type="ECO:0000256" key="2">
    <source>
        <dbReference type="ARBA" id="ARBA00004651"/>
    </source>
</evidence>
<keyword evidence="15 19" id="KW-0472">Membrane</keyword>
<comment type="catalytic activity">
    <reaction evidence="1 18">
        <text>a 1,2-diacyl-sn-glycero-3-phosphate + CTP + H(+) = a CDP-1,2-diacyl-sn-glycerol + diphosphate</text>
        <dbReference type="Rhea" id="RHEA:16229"/>
        <dbReference type="ChEBI" id="CHEBI:15378"/>
        <dbReference type="ChEBI" id="CHEBI:33019"/>
        <dbReference type="ChEBI" id="CHEBI:37563"/>
        <dbReference type="ChEBI" id="CHEBI:58332"/>
        <dbReference type="ChEBI" id="CHEBI:58608"/>
        <dbReference type="EC" id="2.7.7.41"/>
    </reaction>
</comment>